<sequence length="121" mass="12473">MVTLVPLELQPGRDALEHRRTRAQLASLLETRVVVDAEAAQHGHLFTPETRDTADAAAGQPEPLRGEAPTDGAEVGGEAAVVIGRGHTSTVGAERGASLALAHPGTMRPGSGSAPAPGWWT</sequence>
<dbReference type="EMBL" id="BAAAJX010000019">
    <property type="protein sequence ID" value="GAA1494910.1"/>
    <property type="molecule type" value="Genomic_DNA"/>
</dbReference>
<accession>A0ABP4K777</accession>
<evidence type="ECO:0000313" key="2">
    <source>
        <dbReference type="EMBL" id="GAA1494910.1"/>
    </source>
</evidence>
<feature type="region of interest" description="Disordered" evidence="1">
    <location>
        <begin position="94"/>
        <end position="121"/>
    </location>
</feature>
<protein>
    <submittedName>
        <fullName evidence="2">Uncharacterized protein</fullName>
    </submittedName>
</protein>
<feature type="region of interest" description="Disordered" evidence="1">
    <location>
        <begin position="43"/>
        <end position="73"/>
    </location>
</feature>
<reference evidence="3" key="1">
    <citation type="journal article" date="2019" name="Int. J. Syst. Evol. Microbiol.">
        <title>The Global Catalogue of Microorganisms (GCM) 10K type strain sequencing project: providing services to taxonomists for standard genome sequencing and annotation.</title>
        <authorList>
            <consortium name="The Broad Institute Genomics Platform"/>
            <consortium name="The Broad Institute Genome Sequencing Center for Infectious Disease"/>
            <person name="Wu L."/>
            <person name="Ma J."/>
        </authorList>
    </citation>
    <scope>NUCLEOTIDE SEQUENCE [LARGE SCALE GENOMIC DNA]</scope>
    <source>
        <strain evidence="3">JCM 12140</strain>
    </source>
</reference>
<gene>
    <name evidence="2" type="ORF">GCM10009627_32560</name>
</gene>
<organism evidence="2 3">
    <name type="scientific">Curtobacterium herbarum</name>
    <dbReference type="NCBI Taxonomy" id="150122"/>
    <lineage>
        <taxon>Bacteria</taxon>
        <taxon>Bacillati</taxon>
        <taxon>Actinomycetota</taxon>
        <taxon>Actinomycetes</taxon>
        <taxon>Micrococcales</taxon>
        <taxon>Microbacteriaceae</taxon>
        <taxon>Curtobacterium</taxon>
    </lineage>
</organism>
<keyword evidence="3" id="KW-1185">Reference proteome</keyword>
<evidence type="ECO:0000256" key="1">
    <source>
        <dbReference type="SAM" id="MobiDB-lite"/>
    </source>
</evidence>
<name>A0ABP4K777_9MICO</name>
<evidence type="ECO:0000313" key="3">
    <source>
        <dbReference type="Proteomes" id="UP001501742"/>
    </source>
</evidence>
<proteinExistence type="predicted"/>
<dbReference type="Proteomes" id="UP001501742">
    <property type="component" value="Unassembled WGS sequence"/>
</dbReference>
<comment type="caution">
    <text evidence="2">The sequence shown here is derived from an EMBL/GenBank/DDBJ whole genome shotgun (WGS) entry which is preliminary data.</text>
</comment>